<evidence type="ECO:0000259" key="3">
    <source>
        <dbReference type="PROSITE" id="PS50994"/>
    </source>
</evidence>
<dbReference type="InterPro" id="IPR025724">
    <property type="entry name" value="GAG-pre-integrase_dom"/>
</dbReference>
<dbReference type="Pfam" id="PF14244">
    <property type="entry name" value="Retrotran_gag_3"/>
    <property type="match status" value="1"/>
</dbReference>
<dbReference type="CDD" id="cd09272">
    <property type="entry name" value="RNase_HI_RT_Ty1"/>
    <property type="match status" value="1"/>
</dbReference>
<dbReference type="EMBL" id="JAEFBJ010000010">
    <property type="protein sequence ID" value="KAG7566733.1"/>
    <property type="molecule type" value="Genomic_DNA"/>
</dbReference>
<feature type="region of interest" description="Disordered" evidence="1">
    <location>
        <begin position="291"/>
        <end position="321"/>
    </location>
</feature>
<accession>A0A8T2A1F6</accession>
<dbReference type="InterPro" id="IPR001584">
    <property type="entry name" value="Integrase_cat-core"/>
</dbReference>
<evidence type="ECO:0000313" key="5">
    <source>
        <dbReference type="Proteomes" id="UP000694251"/>
    </source>
</evidence>
<name>A0A8T2A1F6_ARASU</name>
<dbReference type="InterPro" id="IPR052965">
    <property type="entry name" value="Pigment-catalase-like"/>
</dbReference>
<comment type="caution">
    <text evidence="4">The sequence shown here is derived from an EMBL/GenBank/DDBJ whole genome shotgun (WGS) entry which is preliminary data.</text>
</comment>
<feature type="compositionally biased region" description="Polar residues" evidence="1">
    <location>
        <begin position="294"/>
        <end position="321"/>
    </location>
</feature>
<dbReference type="Pfam" id="PF00665">
    <property type="entry name" value="rve"/>
    <property type="match status" value="1"/>
</dbReference>
<keyword evidence="4" id="KW-0548">Nucleotidyltransferase</keyword>
<gene>
    <name evidence="4" type="ORF">ISN44_As10g032570</name>
</gene>
<sequence>MTSSSSSSSTSSALTSSMVDTKRKTISPYDLSSSDNPGVIISRPLLRGPNYEAWATNIRLALTARKKFGFADGSIPKPEENSENFEDWIANNALVVSWMKVTIEENISDSISHLDDSHELWTHIKKRYGVKNGQRVQRLKTELATCRQRGSTLDEYYGKLSGLWKSLSDYQQAKTMEEVRKEREEDKLHQLLMGLDETIYATVKSSLLSRVPLPSLEEAYNVLQQEDESKLASRFHAERTDGVSFAVQTQSHSTPYADHRNHTCKLCGKIGHFDENCFKKIGYPPWWVEKPRNKPNNSRVTTAAPSQMSRGRGSVDTSRGGQANAVMVSRPSGSALHTATITDADRVGLSGLNDHQWKSLVQMLEERKSTSTERLNGKWFLESWIIDTGASNHMTGSLDFLNDICDMPPVLIKLPDGRFTTSTCQGTVQLGSSLRLSAVYFVDELKCHLISVSQLTRDSGCVFQITDRLCVVQERISRTVIGAGEQRNGLYFFRGVAVASAVQRSDSQSLALWHKRLGHPSSKALNLLDFSKSSSSFDSHSCEICIRAKHSRDSFPLSNTTSQMAFELIHCDLWGPYRTSALCGSRFFLTIVDDYSRAVWIYLLTSKQEAPTHLKNFLALVERQFSTHVRTVRSDNGSEFICLRDFFAEKGIIHETSCVGTPQQNGRVERKHQHILNVARALRFQANLPIEFWGYCALTAGYLINRTPTKLLKGKTPFELIYGRPPPLEHLRVLGCLCFVHNQKHGGDKFAPRSKRAVFLGYPFAKKGWRVYDLETGLVSVSRDVIFHEDEFPFVLLGSDEKMELQPDSSPPILLSDDDIQRAEDIDSAPDPLSSLLPSPESTSQDSSESEEPVTPRTMVAPDSSFSSSPATSPVTPATPPVTPATPPVIPTASQSSAKSAESSTSTTLSDTPVTSSLVNSDTPVLTAPSPEKLGPGLRKKKPPVKLADYVTMLLHQPHPSATPYPIDNFLSSSRFTDSYQAFLLAITSGTEPKFYKDAVLDEEWRNAVQDEIVALEDNGTWTVETLPKGKKALGCKWIFKLKYNADGTLERHKARLVVLGNNQTEGVDFNETYAPVAKMVTVRAFLQQAASNDWEVHQMDVYNAFLHGDLDEEVFMQFPPGFRTEDKSQVCRLKKSLYGLKQAPRCWFAKLGAALKEYGFIQNVSDYSLFTFDDSVAFLNVLVYVDDIIISGSSLAIIEKFKCYLSDCFHMKNLGLLRYFLGIEVARNSTGFYLCQRKYTLDLLTTTGVLGAKPVAFPMVQNHKLAVAKGEPIPDPLRYRRLIGKLIYLGVTRPELSYAIHILSQFMSQPKEQHWTAALRVLCYLKSSPGQGIFLRANTPLVLTAWCDSDWSSCPVSRRSLTGWFIQLGGSPISWKTKKHDVVSRSSAEAEYRAMADTVCEILWLRELLPALGIDCTAPTTLYSDSLSAISLAKNPVYHARTKHIENDLHFIRDEIIRGAIVPKHVSTTSQLADVMTKALGKTAFEAFLLKMGGFNIFLKGATGKGLDEFNATLAKGGPPPVGAKKANLDPITKRIIEEFGYQEIGHLRAITDMTGGIPRPLINLTRENFAVFMDRAVGRRSNPRFDPYANSLNYLLASYYIPYVGLTGYVGAIPYLVYFNIKRLVAGLLGVESGQDAVIRTLLYERQNETVEEYGGVTVAELTDEISNLRNELGMCGIKDEGLCVPLWLGAENRTTSNILSADPYSLSYDRTAQEILRIMYGTGDEHRPGGFWPCGANGRIARMFLDEGCYGDCVCSDDN</sequence>
<feature type="domain" description="Integrase catalytic" evidence="3">
    <location>
        <begin position="552"/>
        <end position="725"/>
    </location>
</feature>
<dbReference type="Pfam" id="PF13668">
    <property type="entry name" value="Ferritin_2"/>
    <property type="match status" value="1"/>
</dbReference>
<dbReference type="OrthoDB" id="414104at2759"/>
<proteinExistence type="predicted"/>
<keyword evidence="4" id="KW-0808">Transferase</keyword>
<keyword evidence="2" id="KW-0812">Transmembrane</keyword>
<dbReference type="PANTHER" id="PTHR31694:SF26">
    <property type="entry name" value="OS05G0151100 PROTEIN"/>
    <property type="match status" value="1"/>
</dbReference>
<dbReference type="Pfam" id="PF07727">
    <property type="entry name" value="RVT_2"/>
    <property type="match status" value="1"/>
</dbReference>
<feature type="region of interest" description="Disordered" evidence="1">
    <location>
        <begin position="825"/>
        <end position="942"/>
    </location>
</feature>
<protein>
    <submittedName>
        <fullName evidence="4">Reverse transcriptase RNA-dependent DNA polymerase</fullName>
    </submittedName>
</protein>
<dbReference type="GO" id="GO:0003964">
    <property type="term" value="F:RNA-directed DNA polymerase activity"/>
    <property type="evidence" value="ECO:0007669"/>
    <property type="project" value="UniProtKB-KW"/>
</dbReference>
<keyword evidence="5" id="KW-1185">Reference proteome</keyword>
<evidence type="ECO:0000256" key="1">
    <source>
        <dbReference type="SAM" id="MobiDB-lite"/>
    </source>
</evidence>
<dbReference type="GO" id="GO:0015074">
    <property type="term" value="P:DNA integration"/>
    <property type="evidence" value="ECO:0007669"/>
    <property type="project" value="InterPro"/>
</dbReference>
<feature type="compositionally biased region" description="Pro residues" evidence="1">
    <location>
        <begin position="877"/>
        <end position="890"/>
    </location>
</feature>
<reference evidence="4 5" key="1">
    <citation type="submission" date="2020-12" db="EMBL/GenBank/DDBJ databases">
        <title>Concerted genomic and epigenomic changes stabilize Arabidopsis allopolyploids.</title>
        <authorList>
            <person name="Chen Z."/>
        </authorList>
    </citation>
    <scope>NUCLEOTIDE SEQUENCE [LARGE SCALE GENOMIC DNA]</scope>
    <source>
        <strain evidence="4">As9502</strain>
        <tissue evidence="4">Leaf</tissue>
    </source>
</reference>
<evidence type="ECO:0000313" key="4">
    <source>
        <dbReference type="EMBL" id="KAG7566733.1"/>
    </source>
</evidence>
<dbReference type="Proteomes" id="UP000694251">
    <property type="component" value="Chromosome 10"/>
</dbReference>
<dbReference type="Pfam" id="PF13976">
    <property type="entry name" value="gag_pre-integrs"/>
    <property type="match status" value="1"/>
</dbReference>
<dbReference type="InterPro" id="IPR013103">
    <property type="entry name" value="RVT_2"/>
</dbReference>
<evidence type="ECO:0000256" key="2">
    <source>
        <dbReference type="SAM" id="Phobius"/>
    </source>
</evidence>
<dbReference type="Pfam" id="PF22936">
    <property type="entry name" value="Pol_BBD"/>
    <property type="match status" value="1"/>
</dbReference>
<dbReference type="InterPro" id="IPR057670">
    <property type="entry name" value="SH3_retrovirus"/>
</dbReference>
<organism evidence="4 5">
    <name type="scientific">Arabidopsis suecica</name>
    <name type="common">Swedish thale-cress</name>
    <name type="synonym">Cardaminopsis suecica</name>
    <dbReference type="NCBI Taxonomy" id="45249"/>
    <lineage>
        <taxon>Eukaryota</taxon>
        <taxon>Viridiplantae</taxon>
        <taxon>Streptophyta</taxon>
        <taxon>Embryophyta</taxon>
        <taxon>Tracheophyta</taxon>
        <taxon>Spermatophyta</taxon>
        <taxon>Magnoliopsida</taxon>
        <taxon>eudicotyledons</taxon>
        <taxon>Gunneridae</taxon>
        <taxon>Pentapetalae</taxon>
        <taxon>rosids</taxon>
        <taxon>malvids</taxon>
        <taxon>Brassicales</taxon>
        <taxon>Brassicaceae</taxon>
        <taxon>Camelineae</taxon>
        <taxon>Arabidopsis</taxon>
    </lineage>
</organism>
<dbReference type="InterPro" id="IPR054722">
    <property type="entry name" value="PolX-like_BBD"/>
</dbReference>
<feature type="compositionally biased region" description="Low complexity" evidence="1">
    <location>
        <begin position="832"/>
        <end position="847"/>
    </location>
</feature>
<dbReference type="PANTHER" id="PTHR31694">
    <property type="entry name" value="DESICCATION-LIKE PROTEIN"/>
    <property type="match status" value="1"/>
</dbReference>
<dbReference type="PROSITE" id="PS50994">
    <property type="entry name" value="INTEGRASE"/>
    <property type="match status" value="1"/>
</dbReference>
<dbReference type="InterPro" id="IPR029472">
    <property type="entry name" value="Copia-like_N"/>
</dbReference>
<keyword evidence="2" id="KW-0472">Membrane</keyword>
<keyword evidence="2" id="KW-1133">Transmembrane helix</keyword>
<dbReference type="Pfam" id="PF25597">
    <property type="entry name" value="SH3_retrovirus"/>
    <property type="match status" value="1"/>
</dbReference>
<feature type="compositionally biased region" description="Low complexity" evidence="1">
    <location>
        <begin position="891"/>
        <end position="917"/>
    </location>
</feature>
<keyword evidence="4" id="KW-0695">RNA-directed DNA polymerase</keyword>
<feature type="compositionally biased region" description="Low complexity" evidence="1">
    <location>
        <begin position="860"/>
        <end position="876"/>
    </location>
</feature>
<feature type="transmembrane region" description="Helical" evidence="2">
    <location>
        <begin position="1602"/>
        <end position="1621"/>
    </location>
</feature>